<dbReference type="AlphaFoldDB" id="A0A4T0UWJ0"/>
<dbReference type="PROSITE" id="PS51257">
    <property type="entry name" value="PROKAR_LIPOPROTEIN"/>
    <property type="match status" value="1"/>
</dbReference>
<dbReference type="InterPro" id="IPR007446">
    <property type="entry name" value="PilP"/>
</dbReference>
<dbReference type="Pfam" id="PF04351">
    <property type="entry name" value="PilP"/>
    <property type="match status" value="1"/>
</dbReference>
<dbReference type="EMBL" id="STGJ01000007">
    <property type="protein sequence ID" value="TIC83450.1"/>
    <property type="molecule type" value="Genomic_DNA"/>
</dbReference>
<keyword evidence="1" id="KW-0732">Signal</keyword>
<comment type="caution">
    <text evidence="2">The sequence shown here is derived from an EMBL/GenBank/DDBJ whole genome shotgun (WGS) entry which is preliminary data.</text>
</comment>
<dbReference type="Proteomes" id="UP000308891">
    <property type="component" value="Unassembled WGS sequence"/>
</dbReference>
<dbReference type="RefSeq" id="WP_136552697.1">
    <property type="nucleotide sequence ID" value="NZ_STGJ01000007.1"/>
</dbReference>
<feature type="signal peptide" evidence="1">
    <location>
        <begin position="1"/>
        <end position="20"/>
    </location>
</feature>
<name>A0A4T0UWJ0_9NEIS</name>
<dbReference type="PIRSF" id="PIRSF016481">
    <property type="entry name" value="Pilus_assembly_PilP"/>
    <property type="match status" value="1"/>
</dbReference>
<keyword evidence="3" id="KW-1185">Reference proteome</keyword>
<proteinExistence type="predicted"/>
<evidence type="ECO:0000313" key="2">
    <source>
        <dbReference type="EMBL" id="TIC83450.1"/>
    </source>
</evidence>
<reference evidence="2 3" key="1">
    <citation type="submission" date="2019-04" db="EMBL/GenBank/DDBJ databases">
        <title>Crenobacter sp. nov.</title>
        <authorList>
            <person name="Shi S."/>
        </authorList>
    </citation>
    <scope>NUCLEOTIDE SEQUENCE [LARGE SCALE GENOMIC DNA]</scope>
    <source>
        <strain evidence="2 3">GY 70310</strain>
    </source>
</reference>
<gene>
    <name evidence="2" type="ORF">E5K04_07790</name>
</gene>
<evidence type="ECO:0000256" key="1">
    <source>
        <dbReference type="SAM" id="SignalP"/>
    </source>
</evidence>
<sequence length="175" mass="19044">MNTRFFLCTAAAALITGCSAGPDDLDQWMQAQDRDIKGQVEPIPALPQAQSAEFTAYGLPSPFDAARLKLAGRNAANAPDLSRPRDALENYDLERLKMIGSLQIKGVRHALIQAPDGVVYTVRAGSFIGSNFGRVTDITPDALRLSETVEDANGEWVRRDTELLLTQEQGQGQTK</sequence>
<dbReference type="Gene3D" id="2.30.30.830">
    <property type="match status" value="1"/>
</dbReference>
<feature type="chain" id="PRO_5020502723" evidence="1">
    <location>
        <begin position="21"/>
        <end position="175"/>
    </location>
</feature>
<dbReference type="OrthoDB" id="5296580at2"/>
<organism evidence="2 3">
    <name type="scientific">Crenobacter intestini</name>
    <dbReference type="NCBI Taxonomy" id="2563443"/>
    <lineage>
        <taxon>Bacteria</taxon>
        <taxon>Pseudomonadati</taxon>
        <taxon>Pseudomonadota</taxon>
        <taxon>Betaproteobacteria</taxon>
        <taxon>Neisseriales</taxon>
        <taxon>Neisseriaceae</taxon>
        <taxon>Crenobacter</taxon>
    </lineage>
</organism>
<accession>A0A4T0UWJ0</accession>
<evidence type="ECO:0000313" key="3">
    <source>
        <dbReference type="Proteomes" id="UP000308891"/>
    </source>
</evidence>
<protein>
    <submittedName>
        <fullName evidence="2">Pilus assembly protein PilP</fullName>
    </submittedName>
</protein>